<gene>
    <name evidence="2" type="ORF">JCM16777_1429</name>
</gene>
<proteinExistence type="predicted"/>
<evidence type="ECO:0000313" key="2">
    <source>
        <dbReference type="EMBL" id="BBM43179.1"/>
    </source>
</evidence>
<evidence type="ECO:0008006" key="4">
    <source>
        <dbReference type="Google" id="ProtNLM"/>
    </source>
</evidence>
<dbReference type="EMBL" id="AP019829">
    <property type="protein sequence ID" value="BBM43179.1"/>
    <property type="molecule type" value="Genomic_DNA"/>
</dbReference>
<feature type="transmembrane region" description="Helical" evidence="1">
    <location>
        <begin position="193"/>
        <end position="217"/>
    </location>
</feature>
<feature type="transmembrane region" description="Helical" evidence="1">
    <location>
        <begin position="294"/>
        <end position="312"/>
    </location>
</feature>
<evidence type="ECO:0000256" key="1">
    <source>
        <dbReference type="SAM" id="Phobius"/>
    </source>
</evidence>
<sequence>MEIKALLKLLTQIIYILCGLVSISTGIRGLKNEKAKIGTFLFWTILGIIFIFGEAIPYKVTGGLLVILAIITVTKQLHIGKFENISSQFKIAQSEKLKNKIFIPAVLIGIAAFLILQFKIGKTAIPPALGIGGGSLVALLAAAIIIKPKFSETNEDTSKLLMQIGATAILPQLLAALGAVFTKAGVGKVIAASISSVVPTGNIFVGIVIYAIGMVIFTMIMGNAFAAFSVITAGIGIPFIIKNGGNPAIIGALGMTAGYCGTLMTPMAANFNIVPASILEIKDKYGIIKVQAPMALLLLVTHVILMLLLFGVK</sequence>
<feature type="transmembrane region" description="Helical" evidence="1">
    <location>
        <begin position="247"/>
        <end position="273"/>
    </location>
</feature>
<keyword evidence="1" id="KW-0472">Membrane</keyword>
<feature type="transmembrane region" description="Helical" evidence="1">
    <location>
        <begin position="160"/>
        <end position="181"/>
    </location>
</feature>
<evidence type="ECO:0000313" key="3">
    <source>
        <dbReference type="Proteomes" id="UP000321943"/>
    </source>
</evidence>
<feature type="transmembrane region" description="Helical" evidence="1">
    <location>
        <begin position="124"/>
        <end position="148"/>
    </location>
</feature>
<feature type="transmembrane region" description="Helical" evidence="1">
    <location>
        <begin position="62"/>
        <end position="80"/>
    </location>
</feature>
<dbReference type="Pfam" id="PF06166">
    <property type="entry name" value="DUF979"/>
    <property type="match status" value="1"/>
</dbReference>
<feature type="transmembrane region" description="Helical" evidence="1">
    <location>
        <begin position="12"/>
        <end position="30"/>
    </location>
</feature>
<dbReference type="GeneID" id="84804737"/>
<feature type="transmembrane region" description="Helical" evidence="1">
    <location>
        <begin position="101"/>
        <end position="118"/>
    </location>
</feature>
<dbReference type="RefSeq" id="WP_018498988.1">
    <property type="nucleotide sequence ID" value="NZ_AP019829.2"/>
</dbReference>
<name>A0A7U6QZD3_9FUSO</name>
<dbReference type="KEGG" id="lwd:JCM16777_1429"/>
<feature type="transmembrane region" description="Helical" evidence="1">
    <location>
        <begin position="224"/>
        <end position="241"/>
    </location>
</feature>
<accession>A0A7U6QZD3</accession>
<feature type="transmembrane region" description="Helical" evidence="1">
    <location>
        <begin position="37"/>
        <end position="56"/>
    </location>
</feature>
<keyword evidence="1" id="KW-1133">Transmembrane helix</keyword>
<keyword evidence="1" id="KW-0812">Transmembrane</keyword>
<dbReference type="AlphaFoldDB" id="A0A7U6QZD3"/>
<organism evidence="2 3">
    <name type="scientific">Leptotrichia wadei</name>
    <dbReference type="NCBI Taxonomy" id="157687"/>
    <lineage>
        <taxon>Bacteria</taxon>
        <taxon>Fusobacteriati</taxon>
        <taxon>Fusobacteriota</taxon>
        <taxon>Fusobacteriia</taxon>
        <taxon>Fusobacteriales</taxon>
        <taxon>Leptotrichiaceae</taxon>
        <taxon>Leptotrichia</taxon>
    </lineage>
</organism>
<reference evidence="2 3" key="1">
    <citation type="submission" date="2019-07" db="EMBL/GenBank/DDBJ databases">
        <title>Complete Genome Sequence of Leptotrichia wadei Strain JCM16777.</title>
        <authorList>
            <person name="Watanabe S."/>
            <person name="Cui L."/>
        </authorList>
    </citation>
    <scope>NUCLEOTIDE SEQUENCE [LARGE SCALE GENOMIC DNA]</scope>
    <source>
        <strain evidence="2 3">JCM16777</strain>
    </source>
</reference>
<dbReference type="InterPro" id="IPR009323">
    <property type="entry name" value="DUF979"/>
</dbReference>
<dbReference type="Proteomes" id="UP000321943">
    <property type="component" value="Chromosome"/>
</dbReference>
<protein>
    <recommendedName>
        <fullName evidence="4">Permease</fullName>
    </recommendedName>
</protein>